<evidence type="ECO:0000256" key="8">
    <source>
        <dbReference type="RuleBase" id="RU361133"/>
    </source>
</evidence>
<dbReference type="Gene3D" id="3.20.20.190">
    <property type="entry name" value="Phosphatidylinositol (PI) phosphodiesterase"/>
    <property type="match status" value="1"/>
</dbReference>
<dbReference type="Gene3D" id="3.30.505.10">
    <property type="entry name" value="SH2 domain"/>
    <property type="match status" value="1"/>
</dbReference>
<dbReference type="PRINTS" id="PR00390">
    <property type="entry name" value="PHPHLIPASEC"/>
</dbReference>
<dbReference type="GO" id="GO:0016042">
    <property type="term" value="P:lipid catabolic process"/>
    <property type="evidence" value="ECO:0007669"/>
    <property type="project" value="UniProtKB-KW"/>
</dbReference>
<dbReference type="InterPro" id="IPR001781">
    <property type="entry name" value="Znf_LIM"/>
</dbReference>
<keyword evidence="6 8" id="KW-0443">Lipid metabolism</keyword>
<dbReference type="GO" id="GO:0046488">
    <property type="term" value="P:phosphatidylinositol metabolic process"/>
    <property type="evidence" value="ECO:0007669"/>
    <property type="project" value="TreeGrafter"/>
</dbReference>
<name>A0A0D2W0W7_CAPO3</name>
<keyword evidence="13" id="KW-1185">Reference proteome</keyword>
<dbReference type="GO" id="GO:0004435">
    <property type="term" value="F:phosphatidylinositol-4,5-bisphosphate phospholipase C activity"/>
    <property type="evidence" value="ECO:0007669"/>
    <property type="project" value="UniProtKB-EC"/>
</dbReference>
<dbReference type="Pfam" id="PF00412">
    <property type="entry name" value="LIM"/>
    <property type="match status" value="1"/>
</dbReference>
<keyword evidence="4" id="KW-0862">Zinc</keyword>
<keyword evidence="2" id="KW-0479">Metal-binding</keyword>
<feature type="compositionally biased region" description="Pro residues" evidence="9">
    <location>
        <begin position="94"/>
        <end position="119"/>
    </location>
</feature>
<dbReference type="InterPro" id="IPR001192">
    <property type="entry name" value="PI-PLC_fam"/>
</dbReference>
<dbReference type="SUPFAM" id="SSF55550">
    <property type="entry name" value="SH2 domain"/>
    <property type="match status" value="1"/>
</dbReference>
<gene>
    <name evidence="12" type="ORF">CAOG_007975</name>
</gene>
<evidence type="ECO:0000256" key="2">
    <source>
        <dbReference type="ARBA" id="ARBA00022723"/>
    </source>
</evidence>
<evidence type="ECO:0000256" key="9">
    <source>
        <dbReference type="SAM" id="MobiDB-lite"/>
    </source>
</evidence>
<dbReference type="SMART" id="SM00148">
    <property type="entry name" value="PLCXc"/>
    <property type="match status" value="1"/>
</dbReference>
<dbReference type="PANTHER" id="PTHR10336">
    <property type="entry name" value="PHOSPHOINOSITIDE-SPECIFIC PHOSPHOLIPASE C FAMILY PROTEIN"/>
    <property type="match status" value="1"/>
</dbReference>
<dbReference type="OrthoDB" id="269822at2759"/>
<evidence type="ECO:0000259" key="11">
    <source>
        <dbReference type="PROSITE" id="PS50008"/>
    </source>
</evidence>
<dbReference type="InterPro" id="IPR001711">
    <property type="entry name" value="PLipase_C_Pinositol-sp_Y"/>
</dbReference>
<evidence type="ECO:0000256" key="4">
    <source>
        <dbReference type="ARBA" id="ARBA00022833"/>
    </source>
</evidence>
<evidence type="ECO:0000256" key="6">
    <source>
        <dbReference type="ARBA" id="ARBA00023098"/>
    </source>
</evidence>
<dbReference type="Pfam" id="PF00388">
    <property type="entry name" value="PI-PLC-X"/>
    <property type="match status" value="1"/>
</dbReference>
<dbReference type="PANTHER" id="PTHR10336:SF36">
    <property type="entry name" value="1-PHOSPHATIDYLINOSITOL 4,5-BISPHOSPHATE PHOSPHODIESTERASE BETA-4"/>
    <property type="match status" value="1"/>
</dbReference>
<evidence type="ECO:0000259" key="10">
    <source>
        <dbReference type="PROSITE" id="PS50001"/>
    </source>
</evidence>
<keyword evidence="7" id="KW-0727">SH2 domain</keyword>
<dbReference type="SMART" id="SM00132">
    <property type="entry name" value="LIM"/>
    <property type="match status" value="1"/>
</dbReference>
<organism evidence="12 13">
    <name type="scientific">Capsaspora owczarzaki (strain ATCC 30864)</name>
    <dbReference type="NCBI Taxonomy" id="595528"/>
    <lineage>
        <taxon>Eukaryota</taxon>
        <taxon>Filasterea</taxon>
        <taxon>Capsaspora</taxon>
    </lineage>
</organism>
<dbReference type="GO" id="GO:0048015">
    <property type="term" value="P:phosphatidylinositol-mediated signaling"/>
    <property type="evidence" value="ECO:0007669"/>
    <property type="project" value="TreeGrafter"/>
</dbReference>
<dbReference type="Gene3D" id="2.10.110.10">
    <property type="entry name" value="Cysteine Rich Protein"/>
    <property type="match status" value="2"/>
</dbReference>
<dbReference type="InParanoid" id="A0A0D2W0W7"/>
<feature type="domain" description="PI-PLC Y-box" evidence="11">
    <location>
        <begin position="737"/>
        <end position="796"/>
    </location>
</feature>
<dbReference type="InterPro" id="IPR017946">
    <property type="entry name" value="PLC-like_Pdiesterase_TIM-brl"/>
</dbReference>
<evidence type="ECO:0000256" key="7">
    <source>
        <dbReference type="PROSITE-ProRule" id="PRU00191"/>
    </source>
</evidence>
<dbReference type="CDD" id="cd08558">
    <property type="entry name" value="PI-PLCc_eukaryota"/>
    <property type="match status" value="1"/>
</dbReference>
<dbReference type="PROSITE" id="PS50007">
    <property type="entry name" value="PIPLC_X_DOMAIN"/>
    <property type="match status" value="1"/>
</dbReference>
<evidence type="ECO:0000313" key="12">
    <source>
        <dbReference type="EMBL" id="KJE97897.1"/>
    </source>
</evidence>
<dbReference type="Proteomes" id="UP000008743">
    <property type="component" value="Unassembled WGS sequence"/>
</dbReference>
<keyword evidence="5 8" id="KW-0442">Lipid degradation</keyword>
<protein>
    <recommendedName>
        <fullName evidence="1 8">Phosphoinositide phospholipase C</fullName>
        <ecNumber evidence="1 8">3.1.4.11</ecNumber>
    </recommendedName>
</protein>
<evidence type="ECO:0000256" key="3">
    <source>
        <dbReference type="ARBA" id="ARBA00022801"/>
    </source>
</evidence>
<dbReference type="RefSeq" id="XP_004343063.2">
    <property type="nucleotide sequence ID" value="XM_004343013.2"/>
</dbReference>
<dbReference type="PROSITE" id="PS50001">
    <property type="entry name" value="SH2"/>
    <property type="match status" value="1"/>
</dbReference>
<evidence type="ECO:0000313" key="13">
    <source>
        <dbReference type="Proteomes" id="UP000008743"/>
    </source>
</evidence>
<dbReference type="InterPro" id="IPR036860">
    <property type="entry name" value="SH2_dom_sf"/>
</dbReference>
<dbReference type="InterPro" id="IPR000909">
    <property type="entry name" value="PLipase_C_PInositol-sp_X_dom"/>
</dbReference>
<dbReference type="EC" id="3.1.4.11" evidence="1 8"/>
<dbReference type="PhylomeDB" id="A0A0D2W0W7"/>
<dbReference type="InterPro" id="IPR011992">
    <property type="entry name" value="EF-hand-dom_pair"/>
</dbReference>
<accession>A0A0D2W0W7</accession>
<dbReference type="CDD" id="cd00173">
    <property type="entry name" value="SH2"/>
    <property type="match status" value="1"/>
</dbReference>
<feature type="domain" description="SH2" evidence="10">
    <location>
        <begin position="146"/>
        <end position="241"/>
    </location>
</feature>
<evidence type="ECO:0000256" key="5">
    <source>
        <dbReference type="ARBA" id="ARBA00022963"/>
    </source>
</evidence>
<dbReference type="GO" id="GO:0051209">
    <property type="term" value="P:release of sequestered calcium ion into cytosol"/>
    <property type="evidence" value="ECO:0007669"/>
    <property type="project" value="TreeGrafter"/>
</dbReference>
<comment type="catalytic activity">
    <reaction evidence="8">
        <text>a 1,2-diacyl-sn-glycero-3-phospho-(1D-myo-inositol-4,5-bisphosphate) + H2O = 1D-myo-inositol 1,4,5-trisphosphate + a 1,2-diacyl-sn-glycerol + H(+)</text>
        <dbReference type="Rhea" id="RHEA:33179"/>
        <dbReference type="ChEBI" id="CHEBI:15377"/>
        <dbReference type="ChEBI" id="CHEBI:15378"/>
        <dbReference type="ChEBI" id="CHEBI:17815"/>
        <dbReference type="ChEBI" id="CHEBI:58456"/>
        <dbReference type="ChEBI" id="CHEBI:203600"/>
        <dbReference type="EC" id="3.1.4.11"/>
    </reaction>
</comment>
<keyword evidence="3 8" id="KW-0378">Hydrolase</keyword>
<dbReference type="GO" id="GO:0046872">
    <property type="term" value="F:metal ion binding"/>
    <property type="evidence" value="ECO:0007669"/>
    <property type="project" value="UniProtKB-KW"/>
</dbReference>
<dbReference type="AlphaFoldDB" id="A0A0D2W0W7"/>
<evidence type="ECO:0000256" key="1">
    <source>
        <dbReference type="ARBA" id="ARBA00012368"/>
    </source>
</evidence>
<sequence>MSDETCVSCNEPIKAGLVKAGDLPLHFKCTVPCVECQTALTSVTVRVSKDREYFCATHFPLQFLKKCATCGHRLREDEPSVKIDIKFHHASCLPQPPPPPPKEPEPEPVPEPEPAPVPEPVETGNTIGAVFHLQREEINKEIGLKWMIHDIELSDFEAEVLLRGSGAPGSFLVYYTANGRARDYNLLFWAEADDIQNISILDNNFKYQLYGHDQKFGFIGDLITHYQSNPVYKGKQLGSPCNFPEQYADPTEEDKRSPFINEIVAIRGELALMQHLYEDALKLKSDWVNKKDRAEQLADLDYTIAATEQRVELCKALTAKPAETAFGNDKFADPELLESAVSAYKAAHVAEEEMPDDDTISITSELEDIDEAEVPIAPELNSLDATLRRFYKENELVDANGHVTAANLATLVVQALPMRQKKLVERRIKKRKDIQAAFKKDELGVSHLLSLVREFFIFPKLMAVFTENAKTNTDFMTILEFKAYLKREPHLAADSENIVALFYKLADQNKKSKAQDPELAAARDMFGAHVAVTQDGFMTSLGFVQFMFTTGCAAFNPVHRKVYQDMNQPLAHYFINTGHNSYLEADQLMGPSSTDAYRKALLAGCRCVEIDLWDGPKGEPIVYHGYTMTSKIAARNVLLAIKESAFEASPYPVILSLENHLCLEQQTLFVKYCVDIFGDQLIVAASNFWESNPKELPPPESLKRKIIIKNKAHPNRGGVNPNDPSSVKAAKVISQEMSDAVVYCKSVRYATMRKATETTKCYEMSSFAEKRLQARPRRVDATSSHAGHLVRVTRRKRLIRPTTTRSRCGMSASRWLL</sequence>
<proteinExistence type="predicted"/>
<dbReference type="EMBL" id="KE346375">
    <property type="protein sequence ID" value="KJE97897.1"/>
    <property type="molecule type" value="Genomic_DNA"/>
</dbReference>
<dbReference type="STRING" id="595528.A0A0D2W0W7"/>
<dbReference type="eggNOG" id="KOG0169">
    <property type="taxonomic scope" value="Eukaryota"/>
</dbReference>
<feature type="region of interest" description="Disordered" evidence="9">
    <location>
        <begin position="91"/>
        <end position="121"/>
    </location>
</feature>
<dbReference type="SUPFAM" id="SSF51695">
    <property type="entry name" value="PLC-like phosphodiesterases"/>
    <property type="match status" value="1"/>
</dbReference>
<dbReference type="InterPro" id="IPR000980">
    <property type="entry name" value="SH2"/>
</dbReference>
<dbReference type="SUPFAM" id="SSF47473">
    <property type="entry name" value="EF-hand"/>
    <property type="match status" value="1"/>
</dbReference>
<reference evidence="13" key="1">
    <citation type="submission" date="2011-02" db="EMBL/GenBank/DDBJ databases">
        <title>The Genome Sequence of Capsaspora owczarzaki ATCC 30864.</title>
        <authorList>
            <person name="Russ C."/>
            <person name="Cuomo C."/>
            <person name="Burger G."/>
            <person name="Gray M.W."/>
            <person name="Holland P.W.H."/>
            <person name="King N."/>
            <person name="Lang F.B.F."/>
            <person name="Roger A.J."/>
            <person name="Ruiz-Trillo I."/>
            <person name="Young S.K."/>
            <person name="Zeng Q."/>
            <person name="Gargeya S."/>
            <person name="Alvarado L."/>
            <person name="Berlin A."/>
            <person name="Chapman S.B."/>
            <person name="Chen Z."/>
            <person name="Freedman E."/>
            <person name="Gellesch M."/>
            <person name="Goldberg J."/>
            <person name="Griggs A."/>
            <person name="Gujja S."/>
            <person name="Heilman E."/>
            <person name="Heiman D."/>
            <person name="Howarth C."/>
            <person name="Mehta T."/>
            <person name="Neiman D."/>
            <person name="Pearson M."/>
            <person name="Roberts A."/>
            <person name="Saif S."/>
            <person name="Shea T."/>
            <person name="Shenoy N."/>
            <person name="Sisk P."/>
            <person name="Stolte C."/>
            <person name="Sykes S."/>
            <person name="White J."/>
            <person name="Yandava C."/>
            <person name="Haas B."/>
            <person name="Nusbaum C."/>
            <person name="Birren B."/>
        </authorList>
    </citation>
    <scope>NUCLEOTIDE SEQUENCE</scope>
    <source>
        <strain evidence="13">ATCC 30864</strain>
    </source>
</reference>
<dbReference type="PROSITE" id="PS50008">
    <property type="entry name" value="PIPLC_Y_DOMAIN"/>
    <property type="match status" value="1"/>
</dbReference>